<dbReference type="Proteomes" id="UP000604046">
    <property type="component" value="Unassembled WGS sequence"/>
</dbReference>
<proteinExistence type="predicted"/>
<comment type="caution">
    <text evidence="2">The sequence shown here is derived from an EMBL/GenBank/DDBJ whole genome shotgun (WGS) entry which is preliminary data.</text>
</comment>
<keyword evidence="3" id="KW-1185">Reference proteome</keyword>
<gene>
    <name evidence="2" type="ORF">SNAT2548_LOCUS14238</name>
</gene>
<accession>A0A812MK67</accession>
<organism evidence="2 3">
    <name type="scientific">Symbiodinium natans</name>
    <dbReference type="NCBI Taxonomy" id="878477"/>
    <lineage>
        <taxon>Eukaryota</taxon>
        <taxon>Sar</taxon>
        <taxon>Alveolata</taxon>
        <taxon>Dinophyceae</taxon>
        <taxon>Suessiales</taxon>
        <taxon>Symbiodiniaceae</taxon>
        <taxon>Symbiodinium</taxon>
    </lineage>
</organism>
<feature type="non-terminal residue" evidence="2">
    <location>
        <position position="1"/>
    </location>
</feature>
<sequence length="576" mass="64944">MAEALQIVSVSDSDHKPKRPRKSYNPLDSVQYFFDTEVAPISEQQRAETEEDFFLRACRWWMDKQEQQLGKLSSPYTTKSDRRATCICVECSNCYSRKGKSFQLRGTVAWSGRRVAVHLDISVAGSCSGTPRKLRADATSASPAKARAAKLAGASKMNARSIRYFVWSKNKQLLLKDGQADWDAFIEGHKDPAGLLLFTTAKPGGSYICLFPPVLDELQLLRQQGYLTKVLLASDATFNLERDEWTYTVVTAAVYRCLDHRWRKSGLFLGMARHNRELGAVHQRALQAVHAALQERNLPTACQLHTDWFPGMKEAGRAVAASMKYIPGIEHLLRNVSKSRNGGEMLRVPRLKARPLHVVASTVHTLALLPTLSLRIIALRVWLARVADADGWSEPEWCEYFRKQHCYTATLQADKYGQAECLATRWWYGHMSTIIPGHPPSQQQAEQSHRALKRAISNSPTRTAIDVLKTAKEAVGLWRERTTLESSYNLFTPAGYTSTVPLNPDAWMEDARRRPGTIVQKSRSRGSGRYFFMKCGVPEELDEGGALVDQKMLFKKLREDWIDLCFVAHVQRGAGK</sequence>
<dbReference type="AlphaFoldDB" id="A0A812MK67"/>
<name>A0A812MK67_9DINO</name>
<reference evidence="2" key="1">
    <citation type="submission" date="2021-02" db="EMBL/GenBank/DDBJ databases">
        <authorList>
            <person name="Dougan E. K."/>
            <person name="Rhodes N."/>
            <person name="Thang M."/>
            <person name="Chan C."/>
        </authorList>
    </citation>
    <scope>NUCLEOTIDE SEQUENCE</scope>
</reference>
<evidence type="ECO:0000313" key="2">
    <source>
        <dbReference type="EMBL" id="CAE7268404.1"/>
    </source>
</evidence>
<feature type="region of interest" description="Disordered" evidence="1">
    <location>
        <begin position="1"/>
        <end position="24"/>
    </location>
</feature>
<protein>
    <submittedName>
        <fullName evidence="2">Uncharacterized protein</fullName>
    </submittedName>
</protein>
<evidence type="ECO:0000313" key="3">
    <source>
        <dbReference type="Proteomes" id="UP000604046"/>
    </source>
</evidence>
<dbReference type="EMBL" id="CAJNDS010001632">
    <property type="protein sequence ID" value="CAE7268404.1"/>
    <property type="molecule type" value="Genomic_DNA"/>
</dbReference>
<evidence type="ECO:0000256" key="1">
    <source>
        <dbReference type="SAM" id="MobiDB-lite"/>
    </source>
</evidence>